<protein>
    <submittedName>
        <fullName evidence="1">Uncharacterized protein</fullName>
    </submittedName>
</protein>
<dbReference type="Proteomes" id="UP001166402">
    <property type="component" value="Unassembled WGS sequence"/>
</dbReference>
<name>A0ABS4NAX3_9THEO</name>
<evidence type="ECO:0000313" key="1">
    <source>
        <dbReference type="EMBL" id="MBP2070775.1"/>
    </source>
</evidence>
<comment type="caution">
    <text evidence="1">The sequence shown here is derived from an EMBL/GenBank/DDBJ whole genome shotgun (WGS) entry which is preliminary data.</text>
</comment>
<keyword evidence="2" id="KW-1185">Reference proteome</keyword>
<dbReference type="EMBL" id="JAGGLT010000002">
    <property type="protein sequence ID" value="MBP2070775.1"/>
    <property type="molecule type" value="Genomic_DNA"/>
</dbReference>
<accession>A0ABS4NAX3</accession>
<reference evidence="1" key="1">
    <citation type="submission" date="2021-03" db="EMBL/GenBank/DDBJ databases">
        <title>Genomic Encyclopedia of Type Strains, Phase IV (KMG-IV): sequencing the most valuable type-strain genomes for metagenomic binning, comparative biology and taxonomic classification.</title>
        <authorList>
            <person name="Goeker M."/>
        </authorList>
    </citation>
    <scope>NUCLEOTIDE SEQUENCE</scope>
    <source>
        <strain evidence="1">DSM 101588</strain>
    </source>
</reference>
<organism evidence="1 2">
    <name type="scientific">Thermoanaerobacterium butyriciformans</name>
    <dbReference type="NCBI Taxonomy" id="1702242"/>
    <lineage>
        <taxon>Bacteria</taxon>
        <taxon>Bacillati</taxon>
        <taxon>Bacillota</taxon>
        <taxon>Clostridia</taxon>
        <taxon>Thermoanaerobacterales</taxon>
        <taxon>Thermoanaerobacteraceae</taxon>
        <taxon>Thermoanaerobacterium</taxon>
    </lineage>
</organism>
<gene>
    <name evidence="1" type="ORF">J2Z80_000273</name>
</gene>
<proteinExistence type="predicted"/>
<evidence type="ECO:0000313" key="2">
    <source>
        <dbReference type="Proteomes" id="UP001166402"/>
    </source>
</evidence>
<sequence>MIRTYIICSCGKKFINSSESGYAFAIVNHRIKQLFYNFIAQIHFLLYKHKKFQTYETFK</sequence>